<dbReference type="Proteomes" id="UP000177876">
    <property type="component" value="Unassembled WGS sequence"/>
</dbReference>
<organism evidence="2 3">
    <name type="scientific">Candidatus Solincola sediminis</name>
    <dbReference type="NCBI Taxonomy" id="1797199"/>
    <lineage>
        <taxon>Bacteria</taxon>
        <taxon>Bacillati</taxon>
        <taxon>Actinomycetota</taxon>
        <taxon>Candidatus Geothermincolia</taxon>
        <taxon>Candidatus Geothermincolales</taxon>
        <taxon>Candidatus Geothermincolaceae</taxon>
        <taxon>Candidatus Solincola</taxon>
    </lineage>
</organism>
<evidence type="ECO:0000313" key="2">
    <source>
        <dbReference type="EMBL" id="OFW55843.1"/>
    </source>
</evidence>
<gene>
    <name evidence="2" type="ORF">A2Y75_05360</name>
</gene>
<reference evidence="2 3" key="1">
    <citation type="journal article" date="2016" name="Nat. Commun.">
        <title>Thousands of microbial genomes shed light on interconnected biogeochemical processes in an aquifer system.</title>
        <authorList>
            <person name="Anantharaman K."/>
            <person name="Brown C.T."/>
            <person name="Hug L.A."/>
            <person name="Sharon I."/>
            <person name="Castelle C.J."/>
            <person name="Probst A.J."/>
            <person name="Thomas B.C."/>
            <person name="Singh A."/>
            <person name="Wilkins M.J."/>
            <person name="Karaoz U."/>
            <person name="Brodie E.L."/>
            <person name="Williams K.H."/>
            <person name="Hubbard S.S."/>
            <person name="Banfield J.F."/>
        </authorList>
    </citation>
    <scope>NUCLEOTIDE SEQUENCE [LARGE SCALE GENOMIC DNA]</scope>
</reference>
<accession>A0A1F2WG63</accession>
<comment type="caution">
    <text evidence="2">The sequence shown here is derived from an EMBL/GenBank/DDBJ whole genome shotgun (WGS) entry which is preliminary data.</text>
</comment>
<dbReference type="InterPro" id="IPR029063">
    <property type="entry name" value="SAM-dependent_MTases_sf"/>
</dbReference>
<evidence type="ECO:0000259" key="1">
    <source>
        <dbReference type="Pfam" id="PF08241"/>
    </source>
</evidence>
<dbReference type="AlphaFoldDB" id="A0A1F2WG63"/>
<dbReference type="GO" id="GO:0008757">
    <property type="term" value="F:S-adenosylmethionine-dependent methyltransferase activity"/>
    <property type="evidence" value="ECO:0007669"/>
    <property type="project" value="InterPro"/>
</dbReference>
<name>A0A1F2WG63_9ACTN</name>
<dbReference type="InterPro" id="IPR013216">
    <property type="entry name" value="Methyltransf_11"/>
</dbReference>
<protein>
    <recommendedName>
        <fullName evidence="1">Methyltransferase type 11 domain-containing protein</fullName>
    </recommendedName>
</protein>
<dbReference type="STRING" id="1797197.A2Y75_05360"/>
<dbReference type="Gene3D" id="3.40.50.150">
    <property type="entry name" value="Vaccinia Virus protein VP39"/>
    <property type="match status" value="1"/>
</dbReference>
<dbReference type="SUPFAM" id="SSF53335">
    <property type="entry name" value="S-adenosyl-L-methionine-dependent methyltransferases"/>
    <property type="match status" value="1"/>
</dbReference>
<dbReference type="Pfam" id="PF08241">
    <property type="entry name" value="Methyltransf_11"/>
    <property type="match status" value="1"/>
</dbReference>
<feature type="domain" description="Methyltransferase type 11" evidence="1">
    <location>
        <begin position="36"/>
        <end position="78"/>
    </location>
</feature>
<proteinExistence type="predicted"/>
<evidence type="ECO:0000313" key="3">
    <source>
        <dbReference type="Proteomes" id="UP000177876"/>
    </source>
</evidence>
<dbReference type="EMBL" id="MELK01000051">
    <property type="protein sequence ID" value="OFW55843.1"/>
    <property type="molecule type" value="Genomic_DNA"/>
</dbReference>
<sequence>MVMIDIGGGTIPAAGCINLDPHHGQGEWRRKIQDGIPMPDNSVVAVRASHVMEHVPSGDERLFVMNEVYRVLISGGTFEIIVPCVGANGKLIEGWWAYADPTHVSFWYYPESWLYFCDGPFKPNADYGMKIWSALRDEDMELRMGWEARVVLRKP</sequence>